<keyword evidence="1" id="KW-0963">Cytoplasm</keyword>
<proteinExistence type="predicted"/>
<keyword evidence="3" id="KW-0949">S-adenosyl-L-methionine</keyword>
<dbReference type="PANTHER" id="PTHR30307">
    <property type="entry name" value="S-ADENOSYLMETHIONINE:TRNA RIBOSYLTRANSFERASE-ISOMERASE"/>
    <property type="match status" value="1"/>
</dbReference>
<evidence type="ECO:0000256" key="2">
    <source>
        <dbReference type="ARBA" id="ARBA00022679"/>
    </source>
</evidence>
<evidence type="ECO:0000256" key="1">
    <source>
        <dbReference type="ARBA" id="ARBA00022490"/>
    </source>
</evidence>
<dbReference type="InterPro" id="IPR036100">
    <property type="entry name" value="QueA_sf"/>
</dbReference>
<keyword evidence="5" id="KW-0328">Glycosyltransferase</keyword>
<dbReference type="Gene3D" id="2.40.10.240">
    <property type="entry name" value="QueA-like"/>
    <property type="match status" value="1"/>
</dbReference>
<reference evidence="5" key="2">
    <citation type="journal article" date="2021" name="PeerJ">
        <title>Extensive microbial diversity within the chicken gut microbiome revealed by metagenomics and culture.</title>
        <authorList>
            <person name="Gilroy R."/>
            <person name="Ravi A."/>
            <person name="Getino M."/>
            <person name="Pursley I."/>
            <person name="Horton D.L."/>
            <person name="Alikhan N.F."/>
            <person name="Baker D."/>
            <person name="Gharbi K."/>
            <person name="Hall N."/>
            <person name="Watson M."/>
            <person name="Adriaenssens E.M."/>
            <person name="Foster-Nyarko E."/>
            <person name="Jarju S."/>
            <person name="Secka A."/>
            <person name="Antonio M."/>
            <person name="Oren A."/>
            <person name="Chaudhuri R.R."/>
            <person name="La Ragione R."/>
            <person name="Hildebrand F."/>
            <person name="Pallen M.J."/>
        </authorList>
    </citation>
    <scope>NUCLEOTIDE SEQUENCE</scope>
    <source>
        <strain evidence="5">CHK152-2871</strain>
    </source>
</reference>
<feature type="non-terminal residue" evidence="5">
    <location>
        <position position="293"/>
    </location>
</feature>
<dbReference type="AlphaFoldDB" id="A0A9D1FJS9"/>
<dbReference type="GO" id="GO:0008616">
    <property type="term" value="P:tRNA queuosine(34) biosynthetic process"/>
    <property type="evidence" value="ECO:0007669"/>
    <property type="project" value="UniProtKB-KW"/>
</dbReference>
<dbReference type="EC" id="2.4.99.17" evidence="5"/>
<dbReference type="InterPro" id="IPR042118">
    <property type="entry name" value="QueA_dom1"/>
</dbReference>
<dbReference type="Pfam" id="PF02547">
    <property type="entry name" value="Queuosine_synth"/>
    <property type="match status" value="1"/>
</dbReference>
<evidence type="ECO:0000313" key="6">
    <source>
        <dbReference type="Proteomes" id="UP000886865"/>
    </source>
</evidence>
<dbReference type="NCBIfam" id="NF001140">
    <property type="entry name" value="PRK00147.1"/>
    <property type="match status" value="1"/>
</dbReference>
<evidence type="ECO:0000313" key="5">
    <source>
        <dbReference type="EMBL" id="HIS74793.1"/>
    </source>
</evidence>
<accession>A0A9D1FJS9</accession>
<dbReference type="EMBL" id="DVJQ01000061">
    <property type="protein sequence ID" value="HIS74793.1"/>
    <property type="molecule type" value="Genomic_DNA"/>
</dbReference>
<keyword evidence="2 5" id="KW-0808">Transferase</keyword>
<evidence type="ECO:0000256" key="3">
    <source>
        <dbReference type="ARBA" id="ARBA00022691"/>
    </source>
</evidence>
<dbReference type="Gene3D" id="3.40.1780.10">
    <property type="entry name" value="QueA-like"/>
    <property type="match status" value="2"/>
</dbReference>
<sequence length="293" mass="33472">MNLTTEDFNYNLPKELIAQHPLKKRENARMMVLERKHQTIEHKHFYDIVDLLNPFDVLVLNNTKVFPARLLAKRKSGGEVEVFLLNPCAQNNQWICLMKRSKRVKAGEELFVSDDFKIKVIQKDIEKAHEGELPKNLVELEFLGDDVYEILDRYGSIPLPPYISRQTNDEDKQDYQTVFAKNTGSAAAPTAGLHFSEEILKKIKDKGVKIVYVTLNVGLGTFLPVKVNDFTKHKMHFESFVIPKDTAQEINNAKGAVVAVGTTVLRTLEATYQKYGKIVATQDKTDIFIYPPY</sequence>
<name>A0A9D1FJS9_9BACT</name>
<dbReference type="Proteomes" id="UP000886865">
    <property type="component" value="Unassembled WGS sequence"/>
</dbReference>
<comment type="caution">
    <text evidence="5">The sequence shown here is derived from an EMBL/GenBank/DDBJ whole genome shotgun (WGS) entry which is preliminary data.</text>
</comment>
<dbReference type="NCBIfam" id="TIGR00113">
    <property type="entry name" value="queA"/>
    <property type="match status" value="1"/>
</dbReference>
<dbReference type="InterPro" id="IPR042119">
    <property type="entry name" value="QueA_dom2"/>
</dbReference>
<dbReference type="InterPro" id="IPR003699">
    <property type="entry name" value="QueA"/>
</dbReference>
<dbReference type="PANTHER" id="PTHR30307:SF0">
    <property type="entry name" value="S-ADENOSYLMETHIONINE:TRNA RIBOSYLTRANSFERASE-ISOMERASE"/>
    <property type="match status" value="1"/>
</dbReference>
<organism evidence="5 6">
    <name type="scientific">Candidatus Galligastranaerophilus intestinavium</name>
    <dbReference type="NCBI Taxonomy" id="2840836"/>
    <lineage>
        <taxon>Bacteria</taxon>
        <taxon>Candidatus Galligastranaerophilus</taxon>
    </lineage>
</organism>
<evidence type="ECO:0000256" key="4">
    <source>
        <dbReference type="ARBA" id="ARBA00022785"/>
    </source>
</evidence>
<keyword evidence="4" id="KW-0671">Queuosine biosynthesis</keyword>
<gene>
    <name evidence="5" type="primary">queA</name>
    <name evidence="5" type="ORF">IAA86_07215</name>
</gene>
<dbReference type="GO" id="GO:0051075">
    <property type="term" value="F:S-adenosylmethionine:tRNA ribosyltransferase-isomerase activity"/>
    <property type="evidence" value="ECO:0007669"/>
    <property type="project" value="UniProtKB-EC"/>
</dbReference>
<protein>
    <submittedName>
        <fullName evidence="5">tRNA preQ1(34) S-adenosylmethionine ribosyltransferase-isomerase QueA</fullName>
        <ecNumber evidence="5">2.4.99.17</ecNumber>
    </submittedName>
</protein>
<reference evidence="5" key="1">
    <citation type="submission" date="2020-10" db="EMBL/GenBank/DDBJ databases">
        <authorList>
            <person name="Gilroy R."/>
        </authorList>
    </citation>
    <scope>NUCLEOTIDE SEQUENCE</scope>
    <source>
        <strain evidence="5">CHK152-2871</strain>
    </source>
</reference>
<dbReference type="SUPFAM" id="SSF111337">
    <property type="entry name" value="QueA-like"/>
    <property type="match status" value="1"/>
</dbReference>